<dbReference type="AlphaFoldDB" id="A0A392R2K5"/>
<evidence type="ECO:0000259" key="1">
    <source>
        <dbReference type="Pfam" id="PF04937"/>
    </source>
</evidence>
<dbReference type="PANTHER" id="PTHR32166">
    <property type="entry name" value="OSJNBA0013A04.12 PROTEIN"/>
    <property type="match status" value="1"/>
</dbReference>
<protein>
    <submittedName>
        <fullName evidence="2">HAT family dimerization domain containing protein</fullName>
    </submittedName>
</protein>
<dbReference type="PANTHER" id="PTHR32166:SF122">
    <property type="entry name" value="OS09G0499600 PROTEIN"/>
    <property type="match status" value="1"/>
</dbReference>
<dbReference type="Pfam" id="PF04937">
    <property type="entry name" value="DUF659"/>
    <property type="match status" value="1"/>
</dbReference>
<keyword evidence="3" id="KW-1185">Reference proteome</keyword>
<evidence type="ECO:0000313" key="2">
    <source>
        <dbReference type="EMBL" id="MCI30322.1"/>
    </source>
</evidence>
<evidence type="ECO:0000313" key="3">
    <source>
        <dbReference type="Proteomes" id="UP000265520"/>
    </source>
</evidence>
<reference evidence="2 3" key="1">
    <citation type="journal article" date="2018" name="Front. Plant Sci.">
        <title>Red Clover (Trifolium pratense) and Zigzag Clover (T. medium) - A Picture of Genomic Similarities and Differences.</title>
        <authorList>
            <person name="Dluhosova J."/>
            <person name="Istvanek J."/>
            <person name="Nedelnik J."/>
            <person name="Repkova J."/>
        </authorList>
    </citation>
    <scope>NUCLEOTIDE SEQUENCE [LARGE SCALE GENOMIC DNA]</scope>
    <source>
        <strain evidence="3">cv. 10/8</strain>
        <tissue evidence="2">Leaf</tissue>
    </source>
</reference>
<proteinExistence type="predicted"/>
<organism evidence="2 3">
    <name type="scientific">Trifolium medium</name>
    <dbReference type="NCBI Taxonomy" id="97028"/>
    <lineage>
        <taxon>Eukaryota</taxon>
        <taxon>Viridiplantae</taxon>
        <taxon>Streptophyta</taxon>
        <taxon>Embryophyta</taxon>
        <taxon>Tracheophyta</taxon>
        <taxon>Spermatophyta</taxon>
        <taxon>Magnoliopsida</taxon>
        <taxon>eudicotyledons</taxon>
        <taxon>Gunneridae</taxon>
        <taxon>Pentapetalae</taxon>
        <taxon>rosids</taxon>
        <taxon>fabids</taxon>
        <taxon>Fabales</taxon>
        <taxon>Fabaceae</taxon>
        <taxon>Papilionoideae</taxon>
        <taxon>50 kb inversion clade</taxon>
        <taxon>NPAAA clade</taxon>
        <taxon>Hologalegina</taxon>
        <taxon>IRL clade</taxon>
        <taxon>Trifolieae</taxon>
        <taxon>Trifolium</taxon>
    </lineage>
</organism>
<accession>A0A392R2K5</accession>
<dbReference type="EMBL" id="LXQA010178675">
    <property type="protein sequence ID" value="MCI30322.1"/>
    <property type="molecule type" value="Genomic_DNA"/>
</dbReference>
<sequence>EMIDQVMEEVGEENVVQIVTDIAENYKAAGAMLMDKRKKLYWTPYAHCIDLM</sequence>
<dbReference type="Proteomes" id="UP000265520">
    <property type="component" value="Unassembled WGS sequence"/>
</dbReference>
<comment type="caution">
    <text evidence="2">The sequence shown here is derived from an EMBL/GenBank/DDBJ whole genome shotgun (WGS) entry which is preliminary data.</text>
</comment>
<feature type="non-terminal residue" evidence="2">
    <location>
        <position position="1"/>
    </location>
</feature>
<feature type="domain" description="DUF659" evidence="1">
    <location>
        <begin position="1"/>
        <end position="52"/>
    </location>
</feature>
<name>A0A392R2K5_9FABA</name>
<dbReference type="InterPro" id="IPR007021">
    <property type="entry name" value="DUF659"/>
</dbReference>